<evidence type="ECO:0000313" key="5">
    <source>
        <dbReference type="Proteomes" id="UP000243498"/>
    </source>
</evidence>
<dbReference type="GO" id="GO:0000976">
    <property type="term" value="F:transcription cis-regulatory region binding"/>
    <property type="evidence" value="ECO:0007669"/>
    <property type="project" value="TreeGrafter"/>
</dbReference>
<protein>
    <submittedName>
        <fullName evidence="4">C6 transcription factor</fullName>
    </submittedName>
</protein>
<dbReference type="STRING" id="1081105.A0A166Z0X3"/>
<comment type="caution">
    <text evidence="4">The sequence shown here is derived from an EMBL/GenBank/DDBJ whole genome shotgun (WGS) entry which is preliminary data.</text>
</comment>
<keyword evidence="5" id="KW-1185">Reference proteome</keyword>
<dbReference type="PANTHER" id="PTHR37534:SF24">
    <property type="entry name" value="MISCELLANEOUS ZN(II)2CYS6 TRANSCRIPTION FACTOR (EUROFUNG)-RELATED"/>
    <property type="match status" value="1"/>
</dbReference>
<dbReference type="GO" id="GO:0045944">
    <property type="term" value="P:positive regulation of transcription by RNA polymerase II"/>
    <property type="evidence" value="ECO:0007669"/>
    <property type="project" value="TreeGrafter"/>
</dbReference>
<accession>A0A166Z0X3</accession>
<keyword evidence="2" id="KW-0539">Nucleus</keyword>
<dbReference type="PANTHER" id="PTHR37534">
    <property type="entry name" value="TRANSCRIPTIONAL ACTIVATOR PROTEIN UGA3"/>
    <property type="match status" value="1"/>
</dbReference>
<sequence>MADRYEPPFLSPGSSSTADEYSANPRFIELQEELRCVLFAGVSSHDPSKAATPEPAPAPGEEQRRPDEDAVSPGRSAFDFSRVPDIPKIKLIHYFKNWITECAPYLDKFDQERHFGTHVPIMAERSPPLFYAVLAFSARQMERKALLEQGYDSLELYQESIRLLAPSLQAKDPNMLVTACVLAVLELMSGSPRNWRRHIEGCATLFEFFEITGFSGGLLQGVFWCYARMELCGAIISGGAESTVLPLSKWIPPPPPDVSTNDAMDGFARTVFYQSGRENTGMHANWSVYLCARACDLTYRRTRVLELQEPDDSDTRPFLEQWTRLWADLQFWLESRPWSMLPTTMKTTTLPLESSQEQVFPVILFSDYPAISSNQIYHAACILMLETRPPEAQLSSPQCSPIWHARRVCGISWTNPHRASLINAIQPLYLAGRLLTHPSEQVQVARLFRIIDRTTGWGALWRLRDLEVEWGYKPGEILRQVDITSQPTNSMCWPSRKASEPARDYNVRPVPADQSSYRRLKREPPPRKHKRRRNGYGYDAGGGGGGCSYGGGGGDGGGGCGGDGGGGGGDGGC</sequence>
<evidence type="ECO:0000313" key="4">
    <source>
        <dbReference type="EMBL" id="OAA37425.1"/>
    </source>
</evidence>
<dbReference type="InterPro" id="IPR021858">
    <property type="entry name" value="Fun_TF"/>
</dbReference>
<dbReference type="EMBL" id="AZHC01000030">
    <property type="protein sequence ID" value="OAA37425.1"/>
    <property type="molecule type" value="Genomic_DNA"/>
</dbReference>
<feature type="region of interest" description="Disordered" evidence="3">
    <location>
        <begin position="489"/>
        <end position="573"/>
    </location>
</feature>
<reference evidence="4 5" key="1">
    <citation type="journal article" date="2016" name="Genome Biol. Evol.">
        <title>Divergent and convergent evolution of fungal pathogenicity.</title>
        <authorList>
            <person name="Shang Y."/>
            <person name="Xiao G."/>
            <person name="Zheng P."/>
            <person name="Cen K."/>
            <person name="Zhan S."/>
            <person name="Wang C."/>
        </authorList>
    </citation>
    <scope>NUCLEOTIDE SEQUENCE [LARGE SCALE GENOMIC DNA]</scope>
    <source>
        <strain evidence="4 5">RCEF 4871</strain>
    </source>
</reference>
<dbReference type="Pfam" id="PF11951">
    <property type="entry name" value="Fungal_trans_2"/>
    <property type="match status" value="1"/>
</dbReference>
<evidence type="ECO:0000256" key="1">
    <source>
        <dbReference type="ARBA" id="ARBA00004123"/>
    </source>
</evidence>
<dbReference type="GO" id="GO:0003700">
    <property type="term" value="F:DNA-binding transcription factor activity"/>
    <property type="evidence" value="ECO:0007669"/>
    <property type="project" value="TreeGrafter"/>
</dbReference>
<feature type="region of interest" description="Disordered" evidence="3">
    <location>
        <begin position="44"/>
        <end position="76"/>
    </location>
</feature>
<evidence type="ECO:0000256" key="3">
    <source>
        <dbReference type="SAM" id="MobiDB-lite"/>
    </source>
</evidence>
<feature type="region of interest" description="Disordered" evidence="3">
    <location>
        <begin position="1"/>
        <end position="24"/>
    </location>
</feature>
<feature type="compositionally biased region" description="Gly residues" evidence="3">
    <location>
        <begin position="538"/>
        <end position="573"/>
    </location>
</feature>
<evidence type="ECO:0000256" key="2">
    <source>
        <dbReference type="ARBA" id="ARBA00023242"/>
    </source>
</evidence>
<organism evidence="4 5">
    <name type="scientific">Metarhizium rileyi (strain RCEF 4871)</name>
    <name type="common">Nomuraea rileyi</name>
    <dbReference type="NCBI Taxonomy" id="1649241"/>
    <lineage>
        <taxon>Eukaryota</taxon>
        <taxon>Fungi</taxon>
        <taxon>Dikarya</taxon>
        <taxon>Ascomycota</taxon>
        <taxon>Pezizomycotina</taxon>
        <taxon>Sordariomycetes</taxon>
        <taxon>Hypocreomycetidae</taxon>
        <taxon>Hypocreales</taxon>
        <taxon>Clavicipitaceae</taxon>
        <taxon>Metarhizium</taxon>
    </lineage>
</organism>
<dbReference type="GO" id="GO:0005634">
    <property type="term" value="C:nucleus"/>
    <property type="evidence" value="ECO:0007669"/>
    <property type="project" value="UniProtKB-SubCell"/>
</dbReference>
<feature type="compositionally biased region" description="Basic and acidic residues" evidence="3">
    <location>
        <begin position="497"/>
        <end position="506"/>
    </location>
</feature>
<comment type="subcellular location">
    <subcellularLocation>
        <location evidence="1">Nucleus</location>
    </subcellularLocation>
</comment>
<dbReference type="CDD" id="cd12148">
    <property type="entry name" value="fungal_TF_MHR"/>
    <property type="match status" value="1"/>
</dbReference>
<dbReference type="AlphaFoldDB" id="A0A166Z0X3"/>
<dbReference type="OrthoDB" id="415590at2759"/>
<dbReference type="OMA" id="MHANWAV"/>
<gene>
    <name evidence="4" type="ORF">NOR_07124</name>
</gene>
<dbReference type="Proteomes" id="UP000243498">
    <property type="component" value="Unassembled WGS sequence"/>
</dbReference>
<proteinExistence type="predicted"/>
<name>A0A166Z0X3_METRR</name>